<keyword evidence="2" id="KW-1185">Reference proteome</keyword>
<evidence type="ECO:0000313" key="1">
    <source>
        <dbReference type="EMBL" id="PNW85094.1"/>
    </source>
</evidence>
<organism evidence="1 2">
    <name type="scientific">Chlamydomonas reinhardtii</name>
    <name type="common">Chlamydomonas smithii</name>
    <dbReference type="NCBI Taxonomy" id="3055"/>
    <lineage>
        <taxon>Eukaryota</taxon>
        <taxon>Viridiplantae</taxon>
        <taxon>Chlorophyta</taxon>
        <taxon>core chlorophytes</taxon>
        <taxon>Chlorophyceae</taxon>
        <taxon>CS clade</taxon>
        <taxon>Chlamydomonadales</taxon>
        <taxon>Chlamydomonadaceae</taxon>
        <taxon>Chlamydomonas</taxon>
    </lineage>
</organism>
<dbReference type="GeneID" id="66052837"/>
<name>A0A2K3DX42_CHLRE</name>
<accession>A0A2K3DX42</accession>
<dbReference type="RefSeq" id="XP_042926014.1">
    <property type="nucleotide sequence ID" value="XM_043060885.1"/>
</dbReference>
<protein>
    <submittedName>
        <fullName evidence="1">Uncharacterized protein</fullName>
    </submittedName>
</protein>
<proteinExistence type="predicted"/>
<dbReference type="Gramene" id="PNW85094">
    <property type="protein sequence ID" value="PNW85094"/>
    <property type="gene ID" value="CHLRE_03g171387v5"/>
</dbReference>
<evidence type="ECO:0000313" key="2">
    <source>
        <dbReference type="Proteomes" id="UP000006906"/>
    </source>
</evidence>
<dbReference type="Proteomes" id="UP000006906">
    <property type="component" value="Chromosome 3"/>
</dbReference>
<gene>
    <name evidence="1" type="ORF">CHLRE_03g171387v5</name>
</gene>
<dbReference type="InParanoid" id="A0A2K3DX42"/>
<dbReference type="AlphaFoldDB" id="A0A2K3DX42"/>
<dbReference type="KEGG" id="cre:CHLRE_03g171387v5"/>
<reference evidence="1 2" key="1">
    <citation type="journal article" date="2007" name="Science">
        <title>The Chlamydomonas genome reveals the evolution of key animal and plant functions.</title>
        <authorList>
            <person name="Merchant S.S."/>
            <person name="Prochnik S.E."/>
            <person name="Vallon O."/>
            <person name="Harris E.H."/>
            <person name="Karpowicz S.J."/>
            <person name="Witman G.B."/>
            <person name="Terry A."/>
            <person name="Salamov A."/>
            <person name="Fritz-Laylin L.K."/>
            <person name="Marechal-Drouard L."/>
            <person name="Marshall W.F."/>
            <person name="Qu L.H."/>
            <person name="Nelson D.R."/>
            <person name="Sanderfoot A.A."/>
            <person name="Spalding M.H."/>
            <person name="Kapitonov V.V."/>
            <person name="Ren Q."/>
            <person name="Ferris P."/>
            <person name="Lindquist E."/>
            <person name="Shapiro H."/>
            <person name="Lucas S.M."/>
            <person name="Grimwood J."/>
            <person name="Schmutz J."/>
            <person name="Cardol P."/>
            <person name="Cerutti H."/>
            <person name="Chanfreau G."/>
            <person name="Chen C.L."/>
            <person name="Cognat V."/>
            <person name="Croft M.T."/>
            <person name="Dent R."/>
            <person name="Dutcher S."/>
            <person name="Fernandez E."/>
            <person name="Fukuzawa H."/>
            <person name="Gonzalez-Ballester D."/>
            <person name="Gonzalez-Halphen D."/>
            <person name="Hallmann A."/>
            <person name="Hanikenne M."/>
            <person name="Hippler M."/>
            <person name="Inwood W."/>
            <person name="Jabbari K."/>
            <person name="Kalanon M."/>
            <person name="Kuras R."/>
            <person name="Lefebvre P.A."/>
            <person name="Lemaire S.D."/>
            <person name="Lobanov A.V."/>
            <person name="Lohr M."/>
            <person name="Manuell A."/>
            <person name="Meier I."/>
            <person name="Mets L."/>
            <person name="Mittag M."/>
            <person name="Mittelmeier T."/>
            <person name="Moroney J.V."/>
            <person name="Moseley J."/>
            <person name="Napoli C."/>
            <person name="Nedelcu A.M."/>
            <person name="Niyogi K."/>
            <person name="Novoselov S.V."/>
            <person name="Paulsen I.T."/>
            <person name="Pazour G."/>
            <person name="Purton S."/>
            <person name="Ral J.P."/>
            <person name="Riano-Pachon D.M."/>
            <person name="Riekhof W."/>
            <person name="Rymarquis L."/>
            <person name="Schroda M."/>
            <person name="Stern D."/>
            <person name="Umen J."/>
            <person name="Willows R."/>
            <person name="Wilson N."/>
            <person name="Zimmer S.L."/>
            <person name="Allmer J."/>
            <person name="Balk J."/>
            <person name="Bisova K."/>
            <person name="Chen C.J."/>
            <person name="Elias M."/>
            <person name="Gendler K."/>
            <person name="Hauser C."/>
            <person name="Lamb M.R."/>
            <person name="Ledford H."/>
            <person name="Long J.C."/>
            <person name="Minagawa J."/>
            <person name="Page M.D."/>
            <person name="Pan J."/>
            <person name="Pootakham W."/>
            <person name="Roje S."/>
            <person name="Rose A."/>
            <person name="Stahlberg E."/>
            <person name="Terauchi A.M."/>
            <person name="Yang P."/>
            <person name="Ball S."/>
            <person name="Bowler C."/>
            <person name="Dieckmann C.L."/>
            <person name="Gladyshev V.N."/>
            <person name="Green P."/>
            <person name="Jorgensen R."/>
            <person name="Mayfield S."/>
            <person name="Mueller-Roeber B."/>
            <person name="Rajamani S."/>
            <person name="Sayre R.T."/>
            <person name="Brokstein P."/>
            <person name="Dubchak I."/>
            <person name="Goodstein D."/>
            <person name="Hornick L."/>
            <person name="Huang Y.W."/>
            <person name="Jhaveri J."/>
            <person name="Luo Y."/>
            <person name="Martinez D."/>
            <person name="Ngau W.C."/>
            <person name="Otillar B."/>
            <person name="Poliakov A."/>
            <person name="Porter A."/>
            <person name="Szajkowski L."/>
            <person name="Werner G."/>
            <person name="Zhou K."/>
            <person name="Grigoriev I.V."/>
            <person name="Rokhsar D.S."/>
            <person name="Grossman A.R."/>
        </authorList>
    </citation>
    <scope>NUCLEOTIDE SEQUENCE [LARGE SCALE GENOMIC DNA]</scope>
    <source>
        <strain evidence="2">CC-503</strain>
    </source>
</reference>
<sequence length="89" mass="9077">MLPGVCGLYSGPLLWGVTVLQRLPPSHSPHHPYGLLSAAASALVLVQGMSGTGRAPSRGQAAGRGGLWALCAALGLWRDSSVDWAPSGC</sequence>
<dbReference type="EMBL" id="CM008964">
    <property type="protein sequence ID" value="PNW85094.1"/>
    <property type="molecule type" value="Genomic_DNA"/>
</dbReference>